<keyword evidence="4" id="KW-1185">Reference proteome</keyword>
<name>A0AAV6I4S7_9ERIC</name>
<dbReference type="SUPFAM" id="SSF54277">
    <property type="entry name" value="CAD &amp; PB1 domains"/>
    <property type="match status" value="1"/>
</dbReference>
<proteinExistence type="predicted"/>
<dbReference type="CDD" id="cd06410">
    <property type="entry name" value="PB1_UP2"/>
    <property type="match status" value="1"/>
</dbReference>
<protein>
    <recommendedName>
        <fullName evidence="2">PB1 domain-containing protein</fullName>
    </recommendedName>
</protein>
<organism evidence="3 4">
    <name type="scientific">Rhododendron griersonianum</name>
    <dbReference type="NCBI Taxonomy" id="479676"/>
    <lineage>
        <taxon>Eukaryota</taxon>
        <taxon>Viridiplantae</taxon>
        <taxon>Streptophyta</taxon>
        <taxon>Embryophyta</taxon>
        <taxon>Tracheophyta</taxon>
        <taxon>Spermatophyta</taxon>
        <taxon>Magnoliopsida</taxon>
        <taxon>eudicotyledons</taxon>
        <taxon>Gunneridae</taxon>
        <taxon>Pentapetalae</taxon>
        <taxon>asterids</taxon>
        <taxon>Ericales</taxon>
        <taxon>Ericaceae</taxon>
        <taxon>Ericoideae</taxon>
        <taxon>Rhodoreae</taxon>
        <taxon>Rhododendron</taxon>
    </lineage>
</organism>
<gene>
    <name evidence="3" type="ORF">RHGRI_034655</name>
</gene>
<dbReference type="PANTHER" id="PTHR31066">
    <property type="entry name" value="OS05G0427100 PROTEIN-RELATED"/>
    <property type="match status" value="1"/>
</dbReference>
<evidence type="ECO:0000259" key="2">
    <source>
        <dbReference type="PROSITE" id="PS51745"/>
    </source>
</evidence>
<dbReference type="PANTHER" id="PTHR31066:SF68">
    <property type="entry name" value="SERINE_THREONINE-PROTEIN KINASE YAKA-RELATED"/>
    <property type="match status" value="1"/>
</dbReference>
<dbReference type="Proteomes" id="UP000823749">
    <property type="component" value="Chromosome 12"/>
</dbReference>
<dbReference type="InterPro" id="IPR053793">
    <property type="entry name" value="PB1-like"/>
</dbReference>
<evidence type="ECO:0000256" key="1">
    <source>
        <dbReference type="SAM" id="MobiDB-lite"/>
    </source>
</evidence>
<dbReference type="AlphaFoldDB" id="A0AAV6I4S7"/>
<dbReference type="SMART" id="SM00666">
    <property type="entry name" value="PB1"/>
    <property type="match status" value="1"/>
</dbReference>
<dbReference type="EMBL" id="JACTNZ010000012">
    <property type="protein sequence ID" value="KAG5522568.1"/>
    <property type="molecule type" value="Genomic_DNA"/>
</dbReference>
<accession>A0AAV6I4S7</accession>
<reference evidence="3" key="1">
    <citation type="submission" date="2020-08" db="EMBL/GenBank/DDBJ databases">
        <title>Plant Genome Project.</title>
        <authorList>
            <person name="Zhang R.-G."/>
        </authorList>
    </citation>
    <scope>NUCLEOTIDE SEQUENCE</scope>
    <source>
        <strain evidence="3">WSP0</strain>
        <tissue evidence="3">Leaf</tissue>
    </source>
</reference>
<dbReference type="PROSITE" id="PS51745">
    <property type="entry name" value="PB1"/>
    <property type="match status" value="1"/>
</dbReference>
<comment type="caution">
    <text evidence="3">The sequence shown here is derived from an EMBL/GenBank/DDBJ whole genome shotgun (WGS) entry which is preliminary data.</text>
</comment>
<dbReference type="InterPro" id="IPR053198">
    <property type="entry name" value="Gynoecium_Dev_Regulator"/>
</dbReference>
<sequence>MDPPPLPSQLTTTAQPNHPDSATSSPRTRPTDTASDVVVDHLPPVPNPKLRLMCSYGGHIIPRPHDKSLCYVGGDTRMVVVDRHGSSSLSALSSRLSRTLLNGRRFTLKYQLPNEDLDSLISVATDDDLDNMFEEYDRITTSVSSKPGRLRLFLFLAKPDTAASMGSLLDDAKSETWFVDALNGTGFDLPRGLSESAVMDCLVELDDEGDDGDGVVNVDSRADQVDCDSTNNKGKHTNAHNVVAVMPDSPLVETSSSFGSSSSSPSMSNLPPIKVRVEGSGGGAQMVGLDEQFLHMNVAQPPSLPTVIGGGVQVVGLDEQFVHMSVAQQPPLPAVIGGGVQVVGLDEQFVHMNAAMPPLPTIIGGAVVSGGGASVVAVSDDERLDQGATTGFRKPPLPLQPMQRKLADACNSLSPDSVASDTSIASATLSKHTVYQEQPHVATSEIRGPAILTETKSNIPDPSSQQLHDSAYMLPPQQIQQQQQQQQFVYTNQHYIHHPVTGQQVPISSYYQMYAPPPSQQQQPHHQGEQQYPMYFYPVTQTMPSNSSTITPSAVYNEPNPSVYMTKTAAPEMTGHVNRNSATATPPPVQVPSNQFQQQYMGVPQMHHHPSQSMAGNYGFEYPHQTHEQVYYAQHPAAPMPPQYQTMSPATAVFLSQAAAQLPSDTATQHNRNTQPL</sequence>
<evidence type="ECO:0000313" key="3">
    <source>
        <dbReference type="EMBL" id="KAG5522568.1"/>
    </source>
</evidence>
<dbReference type="Pfam" id="PF00564">
    <property type="entry name" value="PB1"/>
    <property type="match status" value="1"/>
</dbReference>
<feature type="domain" description="PB1" evidence="2">
    <location>
        <begin position="49"/>
        <end position="155"/>
    </location>
</feature>
<feature type="region of interest" description="Disordered" evidence="1">
    <location>
        <begin position="1"/>
        <end position="38"/>
    </location>
</feature>
<evidence type="ECO:0000313" key="4">
    <source>
        <dbReference type="Proteomes" id="UP000823749"/>
    </source>
</evidence>
<dbReference type="InterPro" id="IPR000270">
    <property type="entry name" value="PB1_dom"/>
</dbReference>
<dbReference type="Gene3D" id="3.10.20.90">
    <property type="entry name" value="Phosphatidylinositol 3-kinase Catalytic Subunit, Chain A, domain 1"/>
    <property type="match status" value="1"/>
</dbReference>
<feature type="compositionally biased region" description="Polar residues" evidence="1">
    <location>
        <begin position="8"/>
        <end position="34"/>
    </location>
</feature>